<dbReference type="Pfam" id="PF10181">
    <property type="entry name" value="PIG-H"/>
    <property type="match status" value="1"/>
</dbReference>
<comment type="similarity">
    <text evidence="2">Belongs to the PIGH family.</text>
</comment>
<dbReference type="UniPathway" id="UPA00196"/>
<protein>
    <submittedName>
        <fullName evidence="5">Putative gpi-glcnac transferase complex</fullName>
    </submittedName>
</protein>
<accession>A0A0K8TLK7</accession>
<sequence length="167" mass="19800">EIKLEIDNQSKDSLTISVINLNYDNEKKAKIKLICLLIVFYVIYKSFFVVKYFIEGIFILILLLIVYQTFSLIKKDTVKFICEFGVQMSTEYFLNHKRKFFLPANSIQDVVINEVVYHLRVSYILIIRTKDEFYKSKPIIPLFTSLMPKVSCLEVIYRELRNKMDIS</sequence>
<dbReference type="InterPro" id="IPR044215">
    <property type="entry name" value="PIG-H"/>
</dbReference>
<keyword evidence="5" id="KW-0808">Transferase</keyword>
<dbReference type="PANTHER" id="PTHR15231">
    <property type="entry name" value="PHOSPHATIDYLINOSITOL N-ACETYLGLUCOSAMINYLTRANSFERASE SUBUNIT H"/>
    <property type="match status" value="1"/>
</dbReference>
<evidence type="ECO:0000259" key="4">
    <source>
        <dbReference type="Pfam" id="PF10181"/>
    </source>
</evidence>
<dbReference type="GO" id="GO:0006506">
    <property type="term" value="P:GPI anchor biosynthetic process"/>
    <property type="evidence" value="ECO:0007669"/>
    <property type="project" value="UniProtKB-UniPathway"/>
</dbReference>
<feature type="transmembrane region" description="Helical" evidence="3">
    <location>
        <begin position="31"/>
        <end position="50"/>
    </location>
</feature>
<dbReference type="InterPro" id="IPR019328">
    <property type="entry name" value="PIGH-H_dom"/>
</dbReference>
<feature type="transmembrane region" description="Helical" evidence="3">
    <location>
        <begin position="56"/>
        <end position="73"/>
    </location>
</feature>
<dbReference type="EMBL" id="GDAI01002384">
    <property type="protein sequence ID" value="JAI15219.1"/>
    <property type="molecule type" value="mRNA"/>
</dbReference>
<feature type="non-terminal residue" evidence="5">
    <location>
        <position position="1"/>
    </location>
</feature>
<reference evidence="5" key="1">
    <citation type="journal article" date="2015" name="Insect Biochem. Mol. Biol.">
        <title>An insight into the sialome of the horse fly, Tabanus bromius.</title>
        <authorList>
            <person name="Ribeiro J.M."/>
            <person name="Kazimirova M."/>
            <person name="Takac P."/>
            <person name="Andersen J.F."/>
            <person name="Francischetti I.M."/>
        </authorList>
    </citation>
    <scope>NUCLEOTIDE SEQUENCE</scope>
</reference>
<evidence type="ECO:0000256" key="3">
    <source>
        <dbReference type="SAM" id="Phobius"/>
    </source>
</evidence>
<keyword evidence="3" id="KW-1133">Transmembrane helix</keyword>
<comment type="pathway">
    <text evidence="1">Glycolipid biosynthesis; glycosylphosphatidylinositol-anchor biosynthesis.</text>
</comment>
<name>A0A0K8TLK7_TABBR</name>
<evidence type="ECO:0000256" key="2">
    <source>
        <dbReference type="ARBA" id="ARBA00009610"/>
    </source>
</evidence>
<evidence type="ECO:0000313" key="5">
    <source>
        <dbReference type="EMBL" id="JAI15219.1"/>
    </source>
</evidence>
<feature type="domain" description="Phosphatidylinositol N-acetylglucosaminyltransferase subunit H conserved" evidence="4">
    <location>
        <begin position="82"/>
        <end position="143"/>
    </location>
</feature>
<keyword evidence="3" id="KW-0812">Transmembrane</keyword>
<dbReference type="AlphaFoldDB" id="A0A0K8TLK7"/>
<dbReference type="PANTHER" id="PTHR15231:SF1">
    <property type="entry name" value="PHOSPHATIDYLINOSITOL N-ACETYLGLUCOSAMINYLTRANSFERASE SUBUNIT H"/>
    <property type="match status" value="1"/>
</dbReference>
<keyword evidence="3" id="KW-0472">Membrane</keyword>
<evidence type="ECO:0000256" key="1">
    <source>
        <dbReference type="ARBA" id="ARBA00004687"/>
    </source>
</evidence>
<proteinExistence type="evidence at transcript level"/>
<dbReference type="GO" id="GO:0000506">
    <property type="term" value="C:glycosylphosphatidylinositol-N-acetylglucosaminyltransferase (GPI-GnT) complex"/>
    <property type="evidence" value="ECO:0007669"/>
    <property type="project" value="InterPro"/>
</dbReference>
<organism evidence="5">
    <name type="scientific">Tabanus bromius</name>
    <name type="common">Band-eyed brown horse fly</name>
    <dbReference type="NCBI Taxonomy" id="304241"/>
    <lineage>
        <taxon>Eukaryota</taxon>
        <taxon>Metazoa</taxon>
        <taxon>Ecdysozoa</taxon>
        <taxon>Arthropoda</taxon>
        <taxon>Hexapoda</taxon>
        <taxon>Insecta</taxon>
        <taxon>Pterygota</taxon>
        <taxon>Neoptera</taxon>
        <taxon>Endopterygota</taxon>
        <taxon>Diptera</taxon>
        <taxon>Brachycera</taxon>
        <taxon>Tabanomorpha</taxon>
        <taxon>Tabanoidea</taxon>
        <taxon>Tabanidae</taxon>
        <taxon>Tabanus</taxon>
    </lineage>
</organism>
<dbReference type="GO" id="GO:0016740">
    <property type="term" value="F:transferase activity"/>
    <property type="evidence" value="ECO:0007669"/>
    <property type="project" value="UniProtKB-KW"/>
</dbReference>